<accession>A0A5M9QLG0</accession>
<comment type="caution">
    <text evidence="2">The sequence shown here is derived from an EMBL/GenBank/DDBJ whole genome shotgun (WGS) entry which is preliminary data.</text>
</comment>
<keyword evidence="1" id="KW-0812">Transmembrane</keyword>
<gene>
    <name evidence="2" type="ORF">F4V45_07980</name>
</gene>
<protein>
    <submittedName>
        <fullName evidence="2">Uncharacterized protein</fullName>
    </submittedName>
</protein>
<dbReference type="AlphaFoldDB" id="A0A5M9QLG0"/>
<dbReference type="EMBL" id="VXKE01000021">
    <property type="protein sequence ID" value="KAA8707795.1"/>
    <property type="molecule type" value="Genomic_DNA"/>
</dbReference>
<sequence length="70" mass="7487">MHKHLPTILDFFSGLFVGVGIGGAVLAFYVTYFLTGLLFLSALAGALVCCVFVFFSLVAKSLSVLLRKSV</sequence>
<organism evidence="2 3">
    <name type="scientific">Helicobacter canis</name>
    <dbReference type="NCBI Taxonomy" id="29419"/>
    <lineage>
        <taxon>Bacteria</taxon>
        <taxon>Pseudomonadati</taxon>
        <taxon>Campylobacterota</taxon>
        <taxon>Epsilonproteobacteria</taxon>
        <taxon>Campylobacterales</taxon>
        <taxon>Helicobacteraceae</taxon>
        <taxon>Helicobacter</taxon>
    </lineage>
</organism>
<feature type="transmembrane region" description="Helical" evidence="1">
    <location>
        <begin position="12"/>
        <end position="32"/>
    </location>
</feature>
<dbReference type="RefSeq" id="WP_150337803.1">
    <property type="nucleotide sequence ID" value="NZ_JAERIX010000027.1"/>
</dbReference>
<proteinExistence type="predicted"/>
<dbReference type="Proteomes" id="UP000323707">
    <property type="component" value="Unassembled WGS sequence"/>
</dbReference>
<keyword evidence="1" id="KW-1133">Transmembrane helix</keyword>
<keyword evidence="1" id="KW-0472">Membrane</keyword>
<feature type="transmembrane region" description="Helical" evidence="1">
    <location>
        <begin position="38"/>
        <end position="59"/>
    </location>
</feature>
<reference evidence="2 3" key="1">
    <citation type="submission" date="2019-09" db="EMBL/GenBank/DDBJ databases">
        <title>Draft genome sequence of various Type strains from the CCUG.</title>
        <authorList>
            <person name="Pineiro-Iglesias B."/>
            <person name="Tunovic T."/>
            <person name="Unosson C."/>
            <person name="Inganas E."/>
            <person name="Ohlen M."/>
            <person name="Cardew S."/>
            <person name="Jensie-Markopoulos S."/>
            <person name="Salva-Serra F."/>
            <person name="Jaen-Luchoro D."/>
            <person name="Karlsson R."/>
            <person name="Svensson-Stadler L."/>
            <person name="Chun J."/>
            <person name="Moore E."/>
        </authorList>
    </citation>
    <scope>NUCLEOTIDE SEQUENCE [LARGE SCALE GENOMIC DNA]</scope>
    <source>
        <strain evidence="2 3">CCUG 32756T</strain>
    </source>
</reference>
<evidence type="ECO:0000313" key="3">
    <source>
        <dbReference type="Proteomes" id="UP000323707"/>
    </source>
</evidence>
<evidence type="ECO:0000313" key="2">
    <source>
        <dbReference type="EMBL" id="KAA8707795.1"/>
    </source>
</evidence>
<evidence type="ECO:0000256" key="1">
    <source>
        <dbReference type="SAM" id="Phobius"/>
    </source>
</evidence>
<name>A0A5M9QLG0_9HELI</name>